<sequence length="364" mass="41184">MAFRVLKEEELSLLTGQQREQYERELDIYQKRAAFVEQIERYEGTEIKPFRPKLDFTAPPGTPDIAPYHQCEYKVKLQEPAEKPEIQLRFHKMDVDFKPGMPAVSVSAPAGRELRKIEDPEPVLPVFAKPSEIDLPIREFDEVHAELPEIGQAPLSAPRQIRMEELSDHISITAPKPPKMAVLPENFPADFRKSAAGLPDIDVPRPVFPDVQLPSGQRELKLPDVPAEWKVRTPEPAVRPEVKLSALPDVQKPRIREIRGFEEIKIQPQTAPAIRVPEMKRVSFIQPDVRPEGLPVIRIKAPVLDPLQPVRVKKAEPPEVKSAAVRQVRIPDVSVEISPRAAVEIPDGRAVLEGLFKKNTEKEQ</sequence>
<evidence type="ECO:0000313" key="2">
    <source>
        <dbReference type="Proteomes" id="UP000823897"/>
    </source>
</evidence>
<dbReference type="Proteomes" id="UP000823897">
    <property type="component" value="Unassembled WGS sequence"/>
</dbReference>
<comment type="caution">
    <text evidence="1">The sequence shown here is derived from an EMBL/GenBank/DDBJ whole genome shotgun (WGS) entry which is preliminary data.</text>
</comment>
<accession>A0A9D2R0N8</accession>
<gene>
    <name evidence="1" type="ORF">H9911_01590</name>
</gene>
<reference evidence="1" key="1">
    <citation type="journal article" date="2021" name="PeerJ">
        <title>Extensive microbial diversity within the chicken gut microbiome revealed by metagenomics and culture.</title>
        <authorList>
            <person name="Gilroy R."/>
            <person name="Ravi A."/>
            <person name="Getino M."/>
            <person name="Pursley I."/>
            <person name="Horton D.L."/>
            <person name="Alikhan N.F."/>
            <person name="Baker D."/>
            <person name="Gharbi K."/>
            <person name="Hall N."/>
            <person name="Watson M."/>
            <person name="Adriaenssens E.M."/>
            <person name="Foster-Nyarko E."/>
            <person name="Jarju S."/>
            <person name="Secka A."/>
            <person name="Antonio M."/>
            <person name="Oren A."/>
            <person name="Chaudhuri R.R."/>
            <person name="La Ragione R."/>
            <person name="Hildebrand F."/>
            <person name="Pallen M.J."/>
        </authorList>
    </citation>
    <scope>NUCLEOTIDE SEQUENCE</scope>
    <source>
        <strain evidence="1">ChiGjej3B3-11674</strain>
    </source>
</reference>
<organism evidence="1 2">
    <name type="scientific">Candidatus Mediterraneibacter tabaqchaliae</name>
    <dbReference type="NCBI Taxonomy" id="2838689"/>
    <lineage>
        <taxon>Bacteria</taxon>
        <taxon>Bacillati</taxon>
        <taxon>Bacillota</taxon>
        <taxon>Clostridia</taxon>
        <taxon>Lachnospirales</taxon>
        <taxon>Lachnospiraceae</taxon>
        <taxon>Mediterraneibacter</taxon>
    </lineage>
</organism>
<proteinExistence type="predicted"/>
<name>A0A9D2R0N8_9FIRM</name>
<evidence type="ECO:0000313" key="1">
    <source>
        <dbReference type="EMBL" id="HJD33218.1"/>
    </source>
</evidence>
<reference evidence="1" key="2">
    <citation type="submission" date="2021-04" db="EMBL/GenBank/DDBJ databases">
        <authorList>
            <person name="Gilroy R."/>
        </authorList>
    </citation>
    <scope>NUCLEOTIDE SEQUENCE</scope>
    <source>
        <strain evidence="1">ChiGjej3B3-11674</strain>
    </source>
</reference>
<dbReference type="AlphaFoldDB" id="A0A9D2R0N8"/>
<dbReference type="EMBL" id="DWUV01000033">
    <property type="protein sequence ID" value="HJD33218.1"/>
    <property type="molecule type" value="Genomic_DNA"/>
</dbReference>
<protein>
    <submittedName>
        <fullName evidence="1">Uncharacterized protein</fullName>
    </submittedName>
</protein>